<comment type="caution">
    <text evidence="2">The sequence shown here is derived from an EMBL/GenBank/DDBJ whole genome shotgun (WGS) entry which is preliminary data.</text>
</comment>
<keyword evidence="3" id="KW-1185">Reference proteome</keyword>
<evidence type="ECO:0000313" key="2">
    <source>
        <dbReference type="EMBL" id="CAG7786124.1"/>
    </source>
</evidence>
<sequence length="367" mass="41606">MFLLVAEFIEEAFQDIPMVHGKHRELKRHRFKKKHNHTPHHHRKSVTSDVHEYDFLPSEDNPLDLKNDKMKKEEEVNEPITSFGRGMMIRRGKTNKGKGISPMQQKYQNPIPSPGKSTSPANIEERVKLVIEKIHELKARLANHNGSEINNSEQAPEPGKSGRSVAISKHISRKFFKMGRGIASSVDLSTTPSSGIAVRGAAPQDNTDKEYMQESQSEAPPVRVWGDECVPNFDAEHNQIDDECSIYTRYAFGEKNANKLSCDAEDLICQCLPDENNNRAEFSKELQICLLPRYYTCTTTQECAPLLTCSKATARDYEIDPNIKQGFPKICRLMLNITNEAVITFDNNRLSLVNVILFVLNSLRILP</sequence>
<evidence type="ECO:0000313" key="3">
    <source>
        <dbReference type="Proteomes" id="UP000708208"/>
    </source>
</evidence>
<proteinExistence type="predicted"/>
<organism evidence="2 3">
    <name type="scientific">Allacma fusca</name>
    <dbReference type="NCBI Taxonomy" id="39272"/>
    <lineage>
        <taxon>Eukaryota</taxon>
        <taxon>Metazoa</taxon>
        <taxon>Ecdysozoa</taxon>
        <taxon>Arthropoda</taxon>
        <taxon>Hexapoda</taxon>
        <taxon>Collembola</taxon>
        <taxon>Symphypleona</taxon>
        <taxon>Sminthuridae</taxon>
        <taxon>Allacma</taxon>
    </lineage>
</organism>
<feature type="region of interest" description="Disordered" evidence="1">
    <location>
        <begin position="94"/>
        <end position="120"/>
    </location>
</feature>
<reference evidence="2" key="1">
    <citation type="submission" date="2021-06" db="EMBL/GenBank/DDBJ databases">
        <authorList>
            <person name="Hodson N. C."/>
            <person name="Mongue J. A."/>
            <person name="Jaron S. K."/>
        </authorList>
    </citation>
    <scope>NUCLEOTIDE SEQUENCE</scope>
</reference>
<feature type="compositionally biased region" description="Polar residues" evidence="1">
    <location>
        <begin position="144"/>
        <end position="154"/>
    </location>
</feature>
<dbReference type="AlphaFoldDB" id="A0A8J2L2C5"/>
<feature type="compositionally biased region" description="Polar residues" evidence="1">
    <location>
        <begin position="102"/>
        <end position="120"/>
    </location>
</feature>
<evidence type="ECO:0000256" key="1">
    <source>
        <dbReference type="SAM" id="MobiDB-lite"/>
    </source>
</evidence>
<protein>
    <submittedName>
        <fullName evidence="2">Uncharacterized protein</fullName>
    </submittedName>
</protein>
<accession>A0A8J2L2C5</accession>
<dbReference type="EMBL" id="CAJVCH010310847">
    <property type="protein sequence ID" value="CAG7786124.1"/>
    <property type="molecule type" value="Genomic_DNA"/>
</dbReference>
<gene>
    <name evidence="2" type="ORF">AFUS01_LOCUS24706</name>
</gene>
<name>A0A8J2L2C5_9HEXA</name>
<feature type="region of interest" description="Disordered" evidence="1">
    <location>
        <begin position="187"/>
        <end position="218"/>
    </location>
</feature>
<feature type="region of interest" description="Disordered" evidence="1">
    <location>
        <begin position="144"/>
        <end position="164"/>
    </location>
</feature>
<dbReference type="Proteomes" id="UP000708208">
    <property type="component" value="Unassembled WGS sequence"/>
</dbReference>